<dbReference type="OrthoDB" id="3565890at2"/>
<feature type="transmembrane region" description="Helical" evidence="1">
    <location>
        <begin position="122"/>
        <end position="143"/>
    </location>
</feature>
<protein>
    <recommendedName>
        <fullName evidence="4">O-antigen polymerase</fullName>
    </recommendedName>
</protein>
<keyword evidence="1" id="KW-1133">Transmembrane helix</keyword>
<name>A0A4D4J9S7_9PSEU</name>
<feature type="transmembrane region" description="Helical" evidence="1">
    <location>
        <begin position="185"/>
        <end position="215"/>
    </location>
</feature>
<keyword evidence="3" id="KW-1185">Reference proteome</keyword>
<dbReference type="Proteomes" id="UP000298860">
    <property type="component" value="Unassembled WGS sequence"/>
</dbReference>
<evidence type="ECO:0000313" key="2">
    <source>
        <dbReference type="EMBL" id="GDY32042.1"/>
    </source>
</evidence>
<sequence>MTSGLRAAAPASAPRTRDARWPAAAAVVVAVLAGVAAPATGPLLTAGLAVVALVAAAAYRPIFATYLYLATLPLVAGIDRGKFIPLVRPNEALLALLLAGAGLGGFLRWVQGRPLPLRARRVDLPLAMFVVLATVWPLASMMLRGHHPHGDDLAAVLPVCKLTALYLLVRCTVRTEPQTVRCIRLVVWPAAAIAVLAVLQTLHVGPVVSALATLWPSDSGVLGERGTTTLGSSIATGDYITISLTMVICCAGNGLLGRRERLVLGLTLGAGVLAAGQFSTWVAAAVAAVVLLRRFPGLRGRLVRMLPIAAVAVLVGAPAFLGRLDGFGDGYGVPRSWLGRWDNLSTFYLPRLGDFGFVTGVSPNSVLPAPETWRNEIFLESGYLQFLWVGGIPLLVAFGWLSFAVLRATGRVRADSGAVGACAITLQVGWWIVLVLSLIDIHLVLRGAGDLLFTLLAITTGGTNDDRDP</sequence>
<evidence type="ECO:0008006" key="4">
    <source>
        <dbReference type="Google" id="ProtNLM"/>
    </source>
</evidence>
<comment type="caution">
    <text evidence="2">The sequence shown here is derived from an EMBL/GenBank/DDBJ whole genome shotgun (WGS) entry which is preliminary data.</text>
</comment>
<feature type="transmembrane region" description="Helical" evidence="1">
    <location>
        <begin position="66"/>
        <end position="86"/>
    </location>
</feature>
<evidence type="ECO:0000313" key="3">
    <source>
        <dbReference type="Proteomes" id="UP000298860"/>
    </source>
</evidence>
<gene>
    <name evidence="2" type="ORF">GTS_36750</name>
</gene>
<proteinExistence type="predicted"/>
<keyword evidence="1" id="KW-0812">Transmembrane</keyword>
<dbReference type="AlphaFoldDB" id="A0A4D4J9S7"/>
<feature type="transmembrane region" description="Helical" evidence="1">
    <location>
        <begin position="383"/>
        <end position="406"/>
    </location>
</feature>
<keyword evidence="1" id="KW-0472">Membrane</keyword>
<feature type="transmembrane region" description="Helical" evidence="1">
    <location>
        <begin position="302"/>
        <end position="321"/>
    </location>
</feature>
<accession>A0A4D4J9S7</accession>
<dbReference type="RefSeq" id="WP_137815082.1">
    <property type="nucleotide sequence ID" value="NZ_BJFL01000020.1"/>
</dbReference>
<feature type="transmembrane region" description="Helical" evidence="1">
    <location>
        <begin position="92"/>
        <end position="110"/>
    </location>
</feature>
<organism evidence="2 3">
    <name type="scientific">Gandjariella thermophila</name>
    <dbReference type="NCBI Taxonomy" id="1931992"/>
    <lineage>
        <taxon>Bacteria</taxon>
        <taxon>Bacillati</taxon>
        <taxon>Actinomycetota</taxon>
        <taxon>Actinomycetes</taxon>
        <taxon>Pseudonocardiales</taxon>
        <taxon>Pseudonocardiaceae</taxon>
        <taxon>Gandjariella</taxon>
    </lineage>
</organism>
<evidence type="ECO:0000256" key="1">
    <source>
        <dbReference type="SAM" id="Phobius"/>
    </source>
</evidence>
<feature type="transmembrane region" description="Helical" evidence="1">
    <location>
        <begin position="155"/>
        <end position="173"/>
    </location>
</feature>
<dbReference type="EMBL" id="BJFL01000020">
    <property type="protein sequence ID" value="GDY32042.1"/>
    <property type="molecule type" value="Genomic_DNA"/>
</dbReference>
<feature type="transmembrane region" description="Helical" evidence="1">
    <location>
        <begin position="262"/>
        <end position="290"/>
    </location>
</feature>
<reference evidence="3" key="1">
    <citation type="submission" date="2019-04" db="EMBL/GenBank/DDBJ databases">
        <title>Draft genome sequence of Pseudonocardiaceae bacterium SL3-2-4.</title>
        <authorList>
            <person name="Ningsih F."/>
            <person name="Yokota A."/>
            <person name="Sakai Y."/>
            <person name="Nanatani K."/>
            <person name="Yabe S."/>
            <person name="Oetari A."/>
            <person name="Sjamsuridzal W."/>
        </authorList>
    </citation>
    <scope>NUCLEOTIDE SEQUENCE [LARGE SCALE GENOMIC DNA]</scope>
    <source>
        <strain evidence="3">SL3-2-4</strain>
    </source>
</reference>
<feature type="transmembrane region" description="Helical" evidence="1">
    <location>
        <begin position="418"/>
        <end position="445"/>
    </location>
</feature>